<comment type="caution">
    <text evidence="3">The sequence shown here is derived from an EMBL/GenBank/DDBJ whole genome shotgun (WGS) entry which is preliminary data.</text>
</comment>
<name>A0ABW3YGS3_9ACTN</name>
<dbReference type="PRINTS" id="PR00040">
    <property type="entry name" value="HTHMERR"/>
</dbReference>
<dbReference type="PANTHER" id="PTHR30204">
    <property type="entry name" value="REDOX-CYCLING DRUG-SENSING TRANSCRIPTIONAL ACTIVATOR SOXR"/>
    <property type="match status" value="1"/>
</dbReference>
<keyword evidence="4" id="KW-1185">Reference proteome</keyword>
<organism evidence="3 4">
    <name type="scientific">Micromonospora sonneratiae</name>
    <dbReference type="NCBI Taxonomy" id="1184706"/>
    <lineage>
        <taxon>Bacteria</taxon>
        <taxon>Bacillati</taxon>
        <taxon>Actinomycetota</taxon>
        <taxon>Actinomycetes</taxon>
        <taxon>Micromonosporales</taxon>
        <taxon>Micromonosporaceae</taxon>
        <taxon>Micromonospora</taxon>
    </lineage>
</organism>
<proteinExistence type="predicted"/>
<dbReference type="InterPro" id="IPR009061">
    <property type="entry name" value="DNA-bd_dom_put_sf"/>
</dbReference>
<dbReference type="InterPro" id="IPR000551">
    <property type="entry name" value="MerR-type_HTH_dom"/>
</dbReference>
<dbReference type="SUPFAM" id="SSF46955">
    <property type="entry name" value="Putative DNA-binding domain"/>
    <property type="match status" value="1"/>
</dbReference>
<dbReference type="PROSITE" id="PS50937">
    <property type="entry name" value="HTH_MERR_2"/>
    <property type="match status" value="1"/>
</dbReference>
<keyword evidence="1" id="KW-0238">DNA-binding</keyword>
<dbReference type="InterPro" id="IPR047057">
    <property type="entry name" value="MerR_fam"/>
</dbReference>
<dbReference type="Pfam" id="PF13411">
    <property type="entry name" value="MerR_1"/>
    <property type="match status" value="1"/>
</dbReference>
<evidence type="ECO:0000256" key="1">
    <source>
        <dbReference type="ARBA" id="ARBA00023125"/>
    </source>
</evidence>
<dbReference type="SMART" id="SM00422">
    <property type="entry name" value="HTH_MERR"/>
    <property type="match status" value="1"/>
</dbReference>
<dbReference type="EMBL" id="JBHTMP010000024">
    <property type="protein sequence ID" value="MFD1322826.1"/>
    <property type="molecule type" value="Genomic_DNA"/>
</dbReference>
<reference evidence="4" key="1">
    <citation type="journal article" date="2019" name="Int. J. Syst. Evol. Microbiol.">
        <title>The Global Catalogue of Microorganisms (GCM) 10K type strain sequencing project: providing services to taxonomists for standard genome sequencing and annotation.</title>
        <authorList>
            <consortium name="The Broad Institute Genomics Platform"/>
            <consortium name="The Broad Institute Genome Sequencing Center for Infectious Disease"/>
            <person name="Wu L."/>
            <person name="Ma J."/>
        </authorList>
    </citation>
    <scope>NUCLEOTIDE SEQUENCE [LARGE SCALE GENOMIC DNA]</scope>
    <source>
        <strain evidence="4">JCM 31037</strain>
    </source>
</reference>
<evidence type="ECO:0000313" key="4">
    <source>
        <dbReference type="Proteomes" id="UP001597260"/>
    </source>
</evidence>
<protein>
    <submittedName>
        <fullName evidence="3">MerR family transcriptional regulator</fullName>
    </submittedName>
</protein>
<dbReference type="Proteomes" id="UP001597260">
    <property type="component" value="Unassembled WGS sequence"/>
</dbReference>
<evidence type="ECO:0000259" key="2">
    <source>
        <dbReference type="PROSITE" id="PS50937"/>
    </source>
</evidence>
<dbReference type="Gene3D" id="1.10.1660.10">
    <property type="match status" value="1"/>
</dbReference>
<accession>A0ABW3YGS3</accession>
<dbReference type="RefSeq" id="WP_377571974.1">
    <property type="nucleotide sequence ID" value="NZ_JBHTMP010000024.1"/>
</dbReference>
<gene>
    <name evidence="3" type="ORF">ACFQ4H_17175</name>
</gene>
<feature type="domain" description="HTH merR-type" evidence="2">
    <location>
        <begin position="1"/>
        <end position="70"/>
    </location>
</feature>
<evidence type="ECO:0000313" key="3">
    <source>
        <dbReference type="EMBL" id="MFD1322826.1"/>
    </source>
</evidence>
<dbReference type="PANTHER" id="PTHR30204:SF98">
    <property type="entry name" value="HTH-TYPE TRANSCRIPTIONAL REGULATOR ADHR"/>
    <property type="match status" value="1"/>
</dbReference>
<sequence>MRIAELSRQSRVPVPTIKYYLREGLLPPGDFSSRNQAQYGEEHVRRLRLIRALLEIGRLPIAAIRDVVADLDRVDSDPHKTLGKALQATEPTHEQIDDAALAAAEEELDALITRRGWLAFSESSVRRTVARTIATLRELGGDALLDRIDAYADAAERAATADLETIRDLTDRDTQVYGAVIGTILGDALIAGLRRLAQVDRSVRMFHAQPEGPTGQRDTDAC</sequence>